<dbReference type="PANTHER" id="PTHR11390">
    <property type="entry name" value="PROKARYOTIC DNA TOPOISOMERASE"/>
    <property type="match status" value="1"/>
</dbReference>
<name>A0A1H6Y6S4_9FLAO</name>
<reference evidence="4 5" key="1">
    <citation type="submission" date="2016-10" db="EMBL/GenBank/DDBJ databases">
        <authorList>
            <person name="de Groot N.N."/>
        </authorList>
    </citation>
    <scope>NUCLEOTIDE SEQUENCE [LARGE SCALE GENOMIC DNA]</scope>
    <source>
        <strain evidence="4 5">DSM 23048</strain>
    </source>
</reference>
<evidence type="ECO:0000256" key="2">
    <source>
        <dbReference type="SAM" id="Coils"/>
    </source>
</evidence>
<proteinExistence type="predicted"/>
<keyword evidence="1 4" id="KW-0413">Isomerase</keyword>
<evidence type="ECO:0000313" key="5">
    <source>
        <dbReference type="Proteomes" id="UP000183077"/>
    </source>
</evidence>
<evidence type="ECO:0000259" key="3">
    <source>
        <dbReference type="PROSITE" id="PS52039"/>
    </source>
</evidence>
<gene>
    <name evidence="4" type="ORF">SAMN04488018_1259</name>
</gene>
<dbReference type="PROSITE" id="PS52039">
    <property type="entry name" value="TOPO_IA_2"/>
    <property type="match status" value="1"/>
</dbReference>
<organism evidence="4 5">
    <name type="scientific">Myroides marinus</name>
    <dbReference type="NCBI Taxonomy" id="703342"/>
    <lineage>
        <taxon>Bacteria</taxon>
        <taxon>Pseudomonadati</taxon>
        <taxon>Bacteroidota</taxon>
        <taxon>Flavobacteriia</taxon>
        <taxon>Flavobacteriales</taxon>
        <taxon>Flavobacteriaceae</taxon>
        <taxon>Myroides</taxon>
    </lineage>
</organism>
<dbReference type="AlphaFoldDB" id="A0A1H6Y6S4"/>
<dbReference type="Pfam" id="PF01131">
    <property type="entry name" value="Topoisom_bac"/>
    <property type="match status" value="1"/>
</dbReference>
<dbReference type="GO" id="GO:0003917">
    <property type="term" value="F:DNA topoisomerase type I (single strand cut, ATP-independent) activity"/>
    <property type="evidence" value="ECO:0007669"/>
    <property type="project" value="InterPro"/>
</dbReference>
<dbReference type="InterPro" id="IPR013825">
    <property type="entry name" value="Topo_IA_cen_sub2"/>
</dbReference>
<keyword evidence="2" id="KW-0175">Coiled coil</keyword>
<dbReference type="PANTHER" id="PTHR11390:SF21">
    <property type="entry name" value="DNA TOPOISOMERASE 3-ALPHA"/>
    <property type="match status" value="1"/>
</dbReference>
<dbReference type="GeneID" id="82258499"/>
<dbReference type="GO" id="GO:0003677">
    <property type="term" value="F:DNA binding"/>
    <property type="evidence" value="ECO:0007669"/>
    <property type="project" value="InterPro"/>
</dbReference>
<dbReference type="Gene3D" id="1.10.460.10">
    <property type="entry name" value="Topoisomerase I, domain 2"/>
    <property type="match status" value="1"/>
</dbReference>
<dbReference type="SUPFAM" id="SSF56712">
    <property type="entry name" value="Prokaryotic type I DNA topoisomerase"/>
    <property type="match status" value="1"/>
</dbReference>
<dbReference type="RefSeq" id="WP_074747775.1">
    <property type="nucleotide sequence ID" value="NZ_FNYS01000025.1"/>
</dbReference>
<dbReference type="InterPro" id="IPR023405">
    <property type="entry name" value="Topo_IA_core_domain"/>
</dbReference>
<accession>A0A1H6Y6S4</accession>
<evidence type="ECO:0000313" key="4">
    <source>
        <dbReference type="EMBL" id="SEJ32892.1"/>
    </source>
</evidence>
<dbReference type="GO" id="GO:0006265">
    <property type="term" value="P:DNA topological change"/>
    <property type="evidence" value="ECO:0007669"/>
    <property type="project" value="InterPro"/>
</dbReference>
<dbReference type="GO" id="GO:0043597">
    <property type="term" value="C:cytoplasmic replication fork"/>
    <property type="evidence" value="ECO:0007669"/>
    <property type="project" value="TreeGrafter"/>
</dbReference>
<dbReference type="GO" id="GO:0006310">
    <property type="term" value="P:DNA recombination"/>
    <property type="evidence" value="ECO:0007669"/>
    <property type="project" value="TreeGrafter"/>
</dbReference>
<dbReference type="InterPro" id="IPR013826">
    <property type="entry name" value="Topo_IA_cen_sub3"/>
</dbReference>
<protein>
    <submittedName>
        <fullName evidence="4">DNA topoisomerase-3</fullName>
    </submittedName>
</protein>
<dbReference type="EMBL" id="FNYS01000025">
    <property type="protein sequence ID" value="SEJ32892.1"/>
    <property type="molecule type" value="Genomic_DNA"/>
</dbReference>
<sequence length="672" mass="77992">MQLIITETASVARILATFFNANNKHFGYYSSQTHFVVWIDDCKIDIKPLDFKKVSKENSFQYKLRPLRLVNKSAFCPVTLKKLALIKELVLLSKSIVFASEPSGILQTRFEYLKQYLNITIPNSTVLLTSLDKGFLKRTFLSGDTDKLTNDFIVQAYHNRNLISSIIKKQFTKVYQKVTDNINTQLCLYKTPLLSLICLRYLNSKASRLDKTYKVRVNINAGKTTVFGYLSKDYKTKQYAQRVAKAIEKEKEVTLQEIKVEAVEQEPILLYDFFSLSIKAYKLYGYQVSKTLEVLLSLYRQRFITYPFTLSQYLSYKYKDRVPKLLNALRDYPLFKEDLLHLKLARLNYKSVLKKQNLENHGILTTLKIPTDLNVCEKAIYELIAKRSIDSFTPKKEIRKAKLKFLIKNSLSHLPIEVYTGDVLDMDYPNVVGCFNVFEGEESFKVDSTLIVEKTNSEVQSFTFTSTLEYIRDEFLGFLQNKAVAQSHICFFSDVFLTLSLTLEKLIENGYLYTSENGFVCHEKALDYYKKTKNVGLNTFSCLFEFELLFYKQSKAEIKKQEFYNTAKEKLEQLERAINDLTNSVKSLKGVCPICLESKFELGYNKLICLNKKCNWTIPRLVSGVYLSETELEELLNLRRINKVFVFTTRNKVKFKANLYLDIKGGFIFNPV</sequence>
<evidence type="ECO:0000256" key="1">
    <source>
        <dbReference type="ARBA" id="ARBA00023235"/>
    </source>
</evidence>
<dbReference type="InterPro" id="IPR013824">
    <property type="entry name" value="Topo_IA_cen_sub1"/>
</dbReference>
<dbReference type="Gene3D" id="1.10.290.10">
    <property type="entry name" value="Topoisomerase I, domain 4"/>
    <property type="match status" value="1"/>
</dbReference>
<feature type="coiled-coil region" evidence="2">
    <location>
        <begin position="564"/>
        <end position="591"/>
    </location>
</feature>
<dbReference type="InterPro" id="IPR000380">
    <property type="entry name" value="Topo_IA"/>
</dbReference>
<feature type="domain" description="Topo IA-type catalytic" evidence="3">
    <location>
        <begin position="150"/>
        <end position="596"/>
    </location>
</feature>
<dbReference type="Proteomes" id="UP000183077">
    <property type="component" value="Unassembled WGS sequence"/>
</dbReference>
<dbReference type="GO" id="GO:0006281">
    <property type="term" value="P:DNA repair"/>
    <property type="evidence" value="ECO:0007669"/>
    <property type="project" value="TreeGrafter"/>
</dbReference>
<dbReference type="InterPro" id="IPR013497">
    <property type="entry name" value="Topo_IA_cen"/>
</dbReference>
<dbReference type="Gene3D" id="2.70.20.10">
    <property type="entry name" value="Topoisomerase I, domain 3"/>
    <property type="match status" value="1"/>
</dbReference>